<protein>
    <recommendedName>
        <fullName evidence="6">Pentacotripeptide-repeat region of PRORP domain-containing protein</fullName>
    </recommendedName>
</protein>
<dbReference type="InterPro" id="IPR002885">
    <property type="entry name" value="PPR_rpt"/>
</dbReference>
<comment type="caution">
    <text evidence="4">The sequence shown here is derived from an EMBL/GenBank/DDBJ whole genome shotgun (WGS) entry which is preliminary data.</text>
</comment>
<sequence length="806" mass="90338">MIEQESPDLVSVGSCVQLSLALSADVLSDSARVSGYIALELEAAGDLWSPEEYNFDDARRERSARILGEPVVRIMESFHRRRNLKGLLDFAHRVNDRFVCSVLDMDADILAKITFFSWAGRRSNFQPDRSTYMAFLQCLEEARKLDDNSAATESVDTTLLGLYFKLGMVEKAFDLLEEIKMKQTGTFSTFAELIHEFLIVGNVEEAYGLYENIRRDWLRCPHLVFLHKLINILSKIGRVEVLTKVFRVWQYIPRVSAYDALIRTLFESNAPDSDVSYLVDQMKADSVSPTEYTYYVLIDGYCQRNRVDKALLLLEEMDEGGLPPFPPVYCSFINTLGKANELSKEDKENLGNVMINHFGKHGKLKEAVVVDLLKDQGSGLDVNALVSGMVKAGMINEANLLLRKMEENGFIILNGFAREGVPKLAIDMFEVMKQSGIKPDGVTYNTLLGCFLHAGMFKEAARVTREMKDEGFTITDSSILDADGSLDQNLLVAIQVPGLHHHEEYPFSISLIDDMGSRIDEHDLEAEIGVQGTDDEPETPADKENLGNVMIKHFRKHGKLREAVVVDLLKDQGSGFDVNALVSGMVKAGMINEANLLLRKMEENGFILDVNSHNIILNGFAGEGVPKLAIDMFEAMKQSGIKPDGVTYNTLLGCFLHAAMFKEAARVTREMKDEGFAITDSSILEADDNVDQNLLQSRFQVPGLHHHKRYPIGLRDDMGSRIDEHETPAGSPPKMVVHAQDPENDQDIKSKLLPRRISQCKPFVDLTTDAPSRTDTVRADLLWNPNLFLQAFQLVFIRSAPTLRRS</sequence>
<organism evidence="4 5">
    <name type="scientific">Brassica cretica</name>
    <name type="common">Mustard</name>
    <dbReference type="NCBI Taxonomy" id="69181"/>
    <lineage>
        <taxon>Eukaryota</taxon>
        <taxon>Viridiplantae</taxon>
        <taxon>Streptophyta</taxon>
        <taxon>Embryophyta</taxon>
        <taxon>Tracheophyta</taxon>
        <taxon>Spermatophyta</taxon>
        <taxon>Magnoliopsida</taxon>
        <taxon>eudicotyledons</taxon>
        <taxon>Gunneridae</taxon>
        <taxon>Pentapetalae</taxon>
        <taxon>rosids</taxon>
        <taxon>malvids</taxon>
        <taxon>Brassicales</taxon>
        <taxon>Brassicaceae</taxon>
        <taxon>Brassiceae</taxon>
        <taxon>Brassica</taxon>
    </lineage>
</organism>
<feature type="repeat" description="PPR" evidence="3">
    <location>
        <begin position="290"/>
        <end position="324"/>
    </location>
</feature>
<dbReference type="PANTHER" id="PTHR47936:SF1">
    <property type="entry name" value="PENTATRICOPEPTIDE REPEAT-CONTAINING PROTEIN GUN1, CHLOROPLASTIC"/>
    <property type="match status" value="1"/>
</dbReference>
<dbReference type="Pfam" id="PF01535">
    <property type="entry name" value="PPR"/>
    <property type="match status" value="4"/>
</dbReference>
<dbReference type="Pfam" id="PF13041">
    <property type="entry name" value="PPR_2"/>
    <property type="match status" value="2"/>
</dbReference>
<dbReference type="Proteomes" id="UP000712281">
    <property type="component" value="Unassembled WGS sequence"/>
</dbReference>
<dbReference type="Pfam" id="PF12854">
    <property type="entry name" value="PPR_1"/>
    <property type="match status" value="1"/>
</dbReference>
<keyword evidence="2" id="KW-0677">Repeat</keyword>
<dbReference type="EMBL" id="QGKW02002005">
    <property type="protein sequence ID" value="KAF2544156.1"/>
    <property type="molecule type" value="Genomic_DNA"/>
</dbReference>
<feature type="repeat" description="PPR" evidence="3">
    <location>
        <begin position="574"/>
        <end position="608"/>
    </location>
</feature>
<feature type="repeat" description="PPR" evidence="3">
    <location>
        <begin position="440"/>
        <end position="474"/>
    </location>
</feature>
<proteinExistence type="inferred from homology"/>
<gene>
    <name evidence="4" type="ORF">F2Q68_00032510</name>
</gene>
<feature type="repeat" description="PPR" evidence="3">
    <location>
        <begin position="609"/>
        <end position="643"/>
    </location>
</feature>
<evidence type="ECO:0000256" key="1">
    <source>
        <dbReference type="ARBA" id="ARBA00007626"/>
    </source>
</evidence>
<comment type="similarity">
    <text evidence="1">Belongs to the PPR family. P subfamily.</text>
</comment>
<dbReference type="NCBIfam" id="TIGR00756">
    <property type="entry name" value="PPR"/>
    <property type="match status" value="7"/>
</dbReference>
<name>A0A8S9GIN0_BRACR</name>
<dbReference type="GO" id="GO:0031930">
    <property type="term" value="P:mitochondria-nucleus signaling pathway"/>
    <property type="evidence" value="ECO:0007669"/>
    <property type="project" value="TreeGrafter"/>
</dbReference>
<evidence type="ECO:0000313" key="4">
    <source>
        <dbReference type="EMBL" id="KAF2544156.1"/>
    </source>
</evidence>
<reference evidence="4" key="1">
    <citation type="submission" date="2019-12" db="EMBL/GenBank/DDBJ databases">
        <title>Genome sequencing and annotation of Brassica cretica.</title>
        <authorList>
            <person name="Studholme D.J."/>
            <person name="Sarris P.F."/>
        </authorList>
    </citation>
    <scope>NUCLEOTIDE SEQUENCE</scope>
    <source>
        <strain evidence="4">PFS-001/15</strain>
        <tissue evidence="4">Leaf</tissue>
    </source>
</reference>
<feature type="repeat" description="PPR" evidence="3">
    <location>
        <begin position="644"/>
        <end position="678"/>
    </location>
</feature>
<accession>A0A8S9GIN0</accession>
<dbReference type="GO" id="GO:0009507">
    <property type="term" value="C:chloroplast"/>
    <property type="evidence" value="ECO:0007669"/>
    <property type="project" value="TreeGrafter"/>
</dbReference>
<evidence type="ECO:0000313" key="5">
    <source>
        <dbReference type="Proteomes" id="UP000712281"/>
    </source>
</evidence>
<dbReference type="PANTHER" id="PTHR47936">
    <property type="entry name" value="PPR_LONG DOMAIN-CONTAINING PROTEIN"/>
    <property type="match status" value="1"/>
</dbReference>
<dbReference type="Gene3D" id="1.25.40.10">
    <property type="entry name" value="Tetratricopeptide repeat domain"/>
    <property type="match status" value="4"/>
</dbReference>
<dbReference type="PROSITE" id="PS51375">
    <property type="entry name" value="PPR"/>
    <property type="match status" value="6"/>
</dbReference>
<dbReference type="AlphaFoldDB" id="A0A8S9GIN0"/>
<feature type="repeat" description="PPR" evidence="3">
    <location>
        <begin position="378"/>
        <end position="412"/>
    </location>
</feature>
<evidence type="ECO:0000256" key="2">
    <source>
        <dbReference type="ARBA" id="ARBA00022737"/>
    </source>
</evidence>
<dbReference type="InterPro" id="IPR011990">
    <property type="entry name" value="TPR-like_helical_dom_sf"/>
</dbReference>
<evidence type="ECO:0008006" key="6">
    <source>
        <dbReference type="Google" id="ProtNLM"/>
    </source>
</evidence>
<dbReference type="GO" id="GO:0010019">
    <property type="term" value="P:chloroplast-nucleus signaling pathway"/>
    <property type="evidence" value="ECO:0007669"/>
    <property type="project" value="TreeGrafter"/>
</dbReference>
<evidence type="ECO:0000256" key="3">
    <source>
        <dbReference type="PROSITE-ProRule" id="PRU00708"/>
    </source>
</evidence>